<comment type="caution">
    <text evidence="2">The sequence shown here is derived from an EMBL/GenBank/DDBJ whole genome shotgun (WGS) entry which is preliminary data.</text>
</comment>
<dbReference type="PRINTS" id="PR00412">
    <property type="entry name" value="EPOXHYDRLASE"/>
</dbReference>
<dbReference type="InterPro" id="IPR029058">
    <property type="entry name" value="AB_hydrolase_fold"/>
</dbReference>
<reference evidence="2" key="1">
    <citation type="submission" date="2020-01" db="EMBL/GenBank/DDBJ databases">
        <authorList>
            <person name="Rat A."/>
        </authorList>
    </citation>
    <scope>NUCLEOTIDE SEQUENCE</scope>
    <source>
        <strain evidence="2">LMG 28251</strain>
    </source>
</reference>
<reference evidence="2" key="2">
    <citation type="journal article" date="2021" name="Syst. Appl. Microbiol.">
        <title>Roseomonas hellenica sp. nov., isolated from roots of wild-growing Alkanna tinctoria.</title>
        <authorList>
            <person name="Rat A."/>
            <person name="Naranjo H.D."/>
            <person name="Lebbe L."/>
            <person name="Cnockaert M."/>
            <person name="Krigas N."/>
            <person name="Grigoriadou K."/>
            <person name="Maloupa E."/>
            <person name="Willems A."/>
        </authorList>
    </citation>
    <scope>NUCLEOTIDE SEQUENCE</scope>
    <source>
        <strain evidence="2">LMG 28251</strain>
    </source>
</reference>
<accession>A0AAF1KNC8</accession>
<keyword evidence="3" id="KW-1185">Reference proteome</keyword>
<dbReference type="Proteomes" id="UP001196068">
    <property type="component" value="Unassembled WGS sequence"/>
</dbReference>
<keyword evidence="2" id="KW-0378">Hydrolase</keyword>
<evidence type="ECO:0000313" key="2">
    <source>
        <dbReference type="EMBL" id="MBR0654388.1"/>
    </source>
</evidence>
<sequence length="304" mass="32824">MALDAQEMAMTLVRTPTLDIDCTITGSEDGLPAILLPGFPYGARDYDAVAPILAAEGWRVVVPSLRGHGATRFLRDDTPRSGQQAALGQDLIDLMDALAIPRAVVGGYDWGGRAACIVAALHPERVAGLVTGTGYNIRDIAGSARPGLPAQELRHWYQWYFHTERGAAAMRDTPADVNLLLWQMWSPDWNFSDAEFLETAADWTNPDYAAVVIQSYRHRHRAAAGDPAYDAMEAALAAQPLITVPTVVLHGESDGVSPPEQSEDCQRHFTGPFAREVIPAVGHCIPREAPEVFAAAVRVFGSGA</sequence>
<gene>
    <name evidence="2" type="ORF">GXW79_04770</name>
</gene>
<dbReference type="GO" id="GO:0016787">
    <property type="term" value="F:hydrolase activity"/>
    <property type="evidence" value="ECO:0007669"/>
    <property type="project" value="UniProtKB-KW"/>
</dbReference>
<evidence type="ECO:0000313" key="3">
    <source>
        <dbReference type="Proteomes" id="UP001196068"/>
    </source>
</evidence>
<dbReference type="Pfam" id="PF00561">
    <property type="entry name" value="Abhydrolase_1"/>
    <property type="match status" value="1"/>
</dbReference>
<name>A0AAF1KNC8_9PROT</name>
<dbReference type="InterPro" id="IPR000639">
    <property type="entry name" value="Epox_hydrolase-like"/>
</dbReference>
<protein>
    <submittedName>
        <fullName evidence="2">Alpha/beta hydrolase</fullName>
    </submittedName>
</protein>
<dbReference type="Gene3D" id="3.40.50.1820">
    <property type="entry name" value="alpha/beta hydrolase"/>
    <property type="match status" value="1"/>
</dbReference>
<dbReference type="EMBL" id="JAAEDH010000003">
    <property type="protein sequence ID" value="MBR0654388.1"/>
    <property type="molecule type" value="Genomic_DNA"/>
</dbReference>
<dbReference type="InterPro" id="IPR000073">
    <property type="entry name" value="AB_hydrolase_1"/>
</dbReference>
<proteinExistence type="predicted"/>
<feature type="domain" description="AB hydrolase-1" evidence="1">
    <location>
        <begin position="34"/>
        <end position="285"/>
    </location>
</feature>
<evidence type="ECO:0000259" key="1">
    <source>
        <dbReference type="Pfam" id="PF00561"/>
    </source>
</evidence>
<dbReference type="AlphaFoldDB" id="A0AAF1KNC8"/>
<dbReference type="SUPFAM" id="SSF53474">
    <property type="entry name" value="alpha/beta-Hydrolases"/>
    <property type="match status" value="1"/>
</dbReference>
<dbReference type="PANTHER" id="PTHR43798">
    <property type="entry name" value="MONOACYLGLYCEROL LIPASE"/>
    <property type="match status" value="1"/>
</dbReference>
<organism evidence="2 3">
    <name type="scientific">Plastoroseomonas arctica</name>
    <dbReference type="NCBI Taxonomy" id="1509237"/>
    <lineage>
        <taxon>Bacteria</taxon>
        <taxon>Pseudomonadati</taxon>
        <taxon>Pseudomonadota</taxon>
        <taxon>Alphaproteobacteria</taxon>
        <taxon>Acetobacterales</taxon>
        <taxon>Acetobacteraceae</taxon>
        <taxon>Plastoroseomonas</taxon>
    </lineage>
</organism>
<dbReference type="InterPro" id="IPR050266">
    <property type="entry name" value="AB_hydrolase_sf"/>
</dbReference>